<dbReference type="Gene3D" id="3.40.250.10">
    <property type="entry name" value="Rhodanese-like domain"/>
    <property type="match status" value="1"/>
</dbReference>
<reference evidence="3" key="1">
    <citation type="submission" date="2021-01" db="EMBL/GenBank/DDBJ databases">
        <authorList>
            <person name="Corre E."/>
            <person name="Pelletier E."/>
            <person name="Niang G."/>
            <person name="Scheremetjew M."/>
            <person name="Finn R."/>
            <person name="Kale V."/>
            <person name="Holt S."/>
            <person name="Cochrane G."/>
            <person name="Meng A."/>
            <person name="Brown T."/>
            <person name="Cohen L."/>
        </authorList>
    </citation>
    <scope>NUCLEOTIDE SEQUENCE</scope>
    <source>
        <strain evidence="3">RCC1871</strain>
    </source>
</reference>
<dbReference type="InterPro" id="IPR001763">
    <property type="entry name" value="Rhodanese-like_dom"/>
</dbReference>
<dbReference type="PANTHER" id="PTHR44920">
    <property type="entry name" value="RHODANESE-LIKE DOMAIN-CONTAINING PROTEIN 14, CHLOROPLASTIC-RELATED"/>
    <property type="match status" value="1"/>
</dbReference>
<dbReference type="Pfam" id="PF00581">
    <property type="entry name" value="Rhodanese"/>
    <property type="match status" value="1"/>
</dbReference>
<dbReference type="EMBL" id="HBHZ01011079">
    <property type="protein sequence ID" value="CAE0195454.1"/>
    <property type="molecule type" value="Transcribed_RNA"/>
</dbReference>
<feature type="region of interest" description="Disordered" evidence="1">
    <location>
        <begin position="1"/>
        <end position="70"/>
    </location>
</feature>
<organism evidence="3">
    <name type="scientific">Chloropicon roscoffensis</name>
    <dbReference type="NCBI Taxonomy" id="1461544"/>
    <lineage>
        <taxon>Eukaryota</taxon>
        <taxon>Viridiplantae</taxon>
        <taxon>Chlorophyta</taxon>
        <taxon>Chloropicophyceae</taxon>
        <taxon>Chloropicales</taxon>
        <taxon>Chloropicaceae</taxon>
        <taxon>Chloropicon</taxon>
    </lineage>
</organism>
<feature type="domain" description="Rhodanese" evidence="2">
    <location>
        <begin position="138"/>
        <end position="287"/>
    </location>
</feature>
<dbReference type="AlphaFoldDB" id="A0A7S3CIG3"/>
<gene>
    <name evidence="3" type="ORF">CROS1456_LOCUS8551</name>
</gene>
<dbReference type="GO" id="GO:0009507">
    <property type="term" value="C:chloroplast"/>
    <property type="evidence" value="ECO:0007669"/>
    <property type="project" value="TreeGrafter"/>
</dbReference>
<evidence type="ECO:0000259" key="2">
    <source>
        <dbReference type="PROSITE" id="PS50206"/>
    </source>
</evidence>
<sequence length="287" mass="31778">MRASTAKYSSAIAGPSWPRGRGFGSSRFSLPGKLLRGGPRSSHLFKPPQAEPESKNNNNNNKNKVKDDPGFWYDKANLRWVRDDKRGLPLSEWQEGGMTTIKTKTGEEYTVWPAIHITLSNSHEFCVCEPKDVIEMVKEKNAVVVDVRPEGTFEKTGRIEGSVNVPLYRAVQGGSVFKTIKKIAVAAMAMEATERNPDFLEDARRALGGGDPSEEGRTLVVCCTIGGSMETEVVSKRGKVFSDPEKAFGRESRSLKACYELIQGGYTKVAHLRGGIAMWRHKELPME</sequence>
<dbReference type="InterPro" id="IPR043186">
    <property type="entry name" value="Str14"/>
</dbReference>
<evidence type="ECO:0000313" key="3">
    <source>
        <dbReference type="EMBL" id="CAE0195454.1"/>
    </source>
</evidence>
<dbReference type="InterPro" id="IPR036873">
    <property type="entry name" value="Rhodanese-like_dom_sf"/>
</dbReference>
<dbReference type="SUPFAM" id="SSF52821">
    <property type="entry name" value="Rhodanese/Cell cycle control phosphatase"/>
    <property type="match status" value="1"/>
</dbReference>
<protein>
    <recommendedName>
        <fullName evidence="2">Rhodanese domain-containing protein</fullName>
    </recommendedName>
</protein>
<proteinExistence type="predicted"/>
<accession>A0A7S3CIG3</accession>
<evidence type="ECO:0000256" key="1">
    <source>
        <dbReference type="SAM" id="MobiDB-lite"/>
    </source>
</evidence>
<name>A0A7S3CIG3_9CHLO</name>
<dbReference type="SMART" id="SM00450">
    <property type="entry name" value="RHOD"/>
    <property type="match status" value="1"/>
</dbReference>
<dbReference type="PANTHER" id="PTHR44920:SF2">
    <property type="entry name" value="RHODANESE DOMAIN-CONTAINING PROTEIN"/>
    <property type="match status" value="1"/>
</dbReference>
<dbReference type="CDD" id="cd00158">
    <property type="entry name" value="RHOD"/>
    <property type="match status" value="1"/>
</dbReference>
<dbReference type="PROSITE" id="PS50206">
    <property type="entry name" value="RHODANESE_3"/>
    <property type="match status" value="1"/>
</dbReference>